<dbReference type="RefSeq" id="WP_173194855.1">
    <property type="nucleotide sequence ID" value="NZ_JABETK010000005.1"/>
</dbReference>
<comment type="caution">
    <text evidence="1">The sequence shown here is derived from an EMBL/GenBank/DDBJ whole genome shotgun (WGS) entry which is preliminary data.</text>
</comment>
<protein>
    <submittedName>
        <fullName evidence="1">Uncharacterized protein</fullName>
    </submittedName>
</protein>
<evidence type="ECO:0000313" key="2">
    <source>
        <dbReference type="Proteomes" id="UP001559025"/>
    </source>
</evidence>
<gene>
    <name evidence="1" type="ORF">V1479_20870</name>
</gene>
<dbReference type="InterPro" id="IPR013785">
    <property type="entry name" value="Aldolase_TIM"/>
</dbReference>
<accession>A0ABV3WYL2</accession>
<evidence type="ECO:0000313" key="1">
    <source>
        <dbReference type="EMBL" id="MEX4009773.1"/>
    </source>
</evidence>
<keyword evidence="2" id="KW-1185">Reference proteome</keyword>
<organism evidence="1 2">
    <name type="scientific">Neoaquamicrobium sediminum</name>
    <dbReference type="NCBI Taxonomy" id="1849104"/>
    <lineage>
        <taxon>Bacteria</taxon>
        <taxon>Pseudomonadati</taxon>
        <taxon>Pseudomonadota</taxon>
        <taxon>Alphaproteobacteria</taxon>
        <taxon>Hyphomicrobiales</taxon>
        <taxon>Phyllobacteriaceae</taxon>
        <taxon>Neoaquamicrobium</taxon>
    </lineage>
</organism>
<dbReference type="EMBL" id="JAZHFV010000007">
    <property type="protein sequence ID" value="MEX4009773.1"/>
    <property type="molecule type" value="Genomic_DNA"/>
</dbReference>
<sequence>MSPPCIPYGGLVFRDVTTVRFPAKAADAAVDGLIAVTYGAGGHAGLISPFAALHEIRQIFDGTLLVGGAPDGCGLGLYEHLLHGDGRGGRATETDAT</sequence>
<proteinExistence type="predicted"/>
<dbReference type="SUPFAM" id="SSF51412">
    <property type="entry name" value="Inosine monophosphate dehydrogenase (IMPDH)"/>
    <property type="match status" value="1"/>
</dbReference>
<dbReference type="Gene3D" id="3.20.20.70">
    <property type="entry name" value="Aldolase class I"/>
    <property type="match status" value="1"/>
</dbReference>
<dbReference type="Proteomes" id="UP001559025">
    <property type="component" value="Unassembled WGS sequence"/>
</dbReference>
<reference evidence="1 2" key="1">
    <citation type="submission" date="2024-01" db="EMBL/GenBank/DDBJ databases">
        <title>New evidence supports the origin of RcGTA from prophage.</title>
        <authorList>
            <person name="Xu Y."/>
            <person name="Liu B."/>
            <person name="Chen F."/>
        </authorList>
    </citation>
    <scope>NUCLEOTIDE SEQUENCE [LARGE SCALE GENOMIC DNA]</scope>
    <source>
        <strain evidence="1 2">CBW1107-2</strain>
    </source>
</reference>
<name>A0ABV3WYL2_9HYPH</name>